<dbReference type="InterPro" id="IPR036396">
    <property type="entry name" value="Cyt_P450_sf"/>
</dbReference>
<dbReference type="PANTHER" id="PTHR24304:SF2">
    <property type="entry name" value="24-HYDROXYCHOLESTEROL 7-ALPHA-HYDROXYLASE"/>
    <property type="match status" value="1"/>
</dbReference>
<dbReference type="Pfam" id="PF00067">
    <property type="entry name" value="p450"/>
    <property type="match status" value="2"/>
</dbReference>
<feature type="region of interest" description="Disordered" evidence="7">
    <location>
        <begin position="457"/>
        <end position="476"/>
    </location>
</feature>
<keyword evidence="5 6" id="KW-0408">Iron</keyword>
<keyword evidence="8" id="KW-1133">Transmembrane helix</keyword>
<evidence type="ECO:0000256" key="1">
    <source>
        <dbReference type="ARBA" id="ARBA00001971"/>
    </source>
</evidence>
<evidence type="ECO:0000256" key="7">
    <source>
        <dbReference type="SAM" id="MobiDB-lite"/>
    </source>
</evidence>
<evidence type="ECO:0000256" key="2">
    <source>
        <dbReference type="ARBA" id="ARBA00010617"/>
    </source>
</evidence>
<dbReference type="GO" id="GO:0020037">
    <property type="term" value="F:heme binding"/>
    <property type="evidence" value="ECO:0007669"/>
    <property type="project" value="InterPro"/>
</dbReference>
<name>A0A0C9ZD23_9AGAM</name>
<reference evidence="9 10" key="1">
    <citation type="submission" date="2014-04" db="EMBL/GenBank/DDBJ databases">
        <authorList>
            <consortium name="DOE Joint Genome Institute"/>
            <person name="Kuo A."/>
            <person name="Kohler A."/>
            <person name="Costa M.D."/>
            <person name="Nagy L.G."/>
            <person name="Floudas D."/>
            <person name="Copeland A."/>
            <person name="Barry K.W."/>
            <person name="Cichocki N."/>
            <person name="Veneault-Fourrey C."/>
            <person name="LaButti K."/>
            <person name="Lindquist E.A."/>
            <person name="Lipzen A."/>
            <person name="Lundell T."/>
            <person name="Morin E."/>
            <person name="Murat C."/>
            <person name="Sun H."/>
            <person name="Tunlid A."/>
            <person name="Henrissat B."/>
            <person name="Grigoriev I.V."/>
            <person name="Hibbett D.S."/>
            <person name="Martin F."/>
            <person name="Nordberg H.P."/>
            <person name="Cantor M.N."/>
            <person name="Hua S.X."/>
        </authorList>
    </citation>
    <scope>NUCLEOTIDE SEQUENCE [LARGE SCALE GENOMIC DNA]</scope>
    <source>
        <strain evidence="9 10">441</strain>
    </source>
</reference>
<protein>
    <recommendedName>
        <fullName evidence="11">Cytochrome P450</fullName>
    </recommendedName>
</protein>
<organism evidence="9 10">
    <name type="scientific">Pisolithus microcarpus 441</name>
    <dbReference type="NCBI Taxonomy" id="765257"/>
    <lineage>
        <taxon>Eukaryota</taxon>
        <taxon>Fungi</taxon>
        <taxon>Dikarya</taxon>
        <taxon>Basidiomycota</taxon>
        <taxon>Agaricomycotina</taxon>
        <taxon>Agaricomycetes</taxon>
        <taxon>Agaricomycetidae</taxon>
        <taxon>Boletales</taxon>
        <taxon>Sclerodermatineae</taxon>
        <taxon>Pisolithaceae</taxon>
        <taxon>Pisolithus</taxon>
    </lineage>
</organism>
<keyword evidence="8" id="KW-0472">Membrane</keyword>
<dbReference type="InterPro" id="IPR002403">
    <property type="entry name" value="Cyt_P450_E_grp-IV"/>
</dbReference>
<dbReference type="OrthoDB" id="3366823at2759"/>
<evidence type="ECO:0000256" key="8">
    <source>
        <dbReference type="SAM" id="Phobius"/>
    </source>
</evidence>
<reference evidence="10" key="2">
    <citation type="submission" date="2015-01" db="EMBL/GenBank/DDBJ databases">
        <title>Evolutionary Origins and Diversification of the Mycorrhizal Mutualists.</title>
        <authorList>
            <consortium name="DOE Joint Genome Institute"/>
            <consortium name="Mycorrhizal Genomics Consortium"/>
            <person name="Kohler A."/>
            <person name="Kuo A."/>
            <person name="Nagy L.G."/>
            <person name="Floudas D."/>
            <person name="Copeland A."/>
            <person name="Barry K.W."/>
            <person name="Cichocki N."/>
            <person name="Veneault-Fourrey C."/>
            <person name="LaButti K."/>
            <person name="Lindquist E.A."/>
            <person name="Lipzen A."/>
            <person name="Lundell T."/>
            <person name="Morin E."/>
            <person name="Murat C."/>
            <person name="Riley R."/>
            <person name="Ohm R."/>
            <person name="Sun H."/>
            <person name="Tunlid A."/>
            <person name="Henrissat B."/>
            <person name="Grigoriev I.V."/>
            <person name="Hibbett D.S."/>
            <person name="Martin F."/>
        </authorList>
    </citation>
    <scope>NUCLEOTIDE SEQUENCE [LARGE SCALE GENOMIC DNA]</scope>
    <source>
        <strain evidence="10">441</strain>
    </source>
</reference>
<evidence type="ECO:0000256" key="6">
    <source>
        <dbReference type="PIRSR" id="PIRSR602403-1"/>
    </source>
</evidence>
<keyword evidence="8" id="KW-0812">Transmembrane</keyword>
<accession>A0A0C9ZD23</accession>
<evidence type="ECO:0000256" key="3">
    <source>
        <dbReference type="ARBA" id="ARBA00022617"/>
    </source>
</evidence>
<dbReference type="InterPro" id="IPR001128">
    <property type="entry name" value="Cyt_P450"/>
</dbReference>
<keyword evidence="3 6" id="KW-0349">Heme</keyword>
<evidence type="ECO:0000313" key="10">
    <source>
        <dbReference type="Proteomes" id="UP000054018"/>
    </source>
</evidence>
<comment type="cofactor">
    <cofactor evidence="1 6">
        <name>heme</name>
        <dbReference type="ChEBI" id="CHEBI:30413"/>
    </cofactor>
</comment>
<dbReference type="Gene3D" id="1.10.630.10">
    <property type="entry name" value="Cytochrome P450"/>
    <property type="match status" value="1"/>
</dbReference>
<sequence>MTSYALTVAQISTVIVGLGFVFITRVMAKKESAHPPKVPSLLPWFGSAFDFASGPSKFLALCHAQFGPVFKVLLGGRNMIVVTTAESIHNALFTDYRVLTNRAEHYDHFHAVCGDTSLYPAIFDTFSHKLFPILDRRLSKRAVDGVTTDFAETVFQRLKLFSGEERVSLRRSLTEPVYVAVTAIFLGSKFSPDSYNDWLAFWVTLPIRLVRRPFWSFPSTRARGRLLQHITTCLQAANPDNDDDKLAGDFSKVIRENNIPFEAASPAVLAVMLALHTNLFNNLFWLFSWLMADPRAFSSVRSEIDKGIREEFGNLQTFIAEASPRRLDSPAFALLNSAILETTRLTTLQNGVRLAESDFQLKDGEGTVPVRKGEYILLYPRPAQQNGASYPDGHKFVLERFVQSQYQGDLTPTSGKPYFAFGAGKHVCKGRFLAMFEIKVLTILYLSLFDVTPVPLEPQSSGWEPPQPSPQSIGTMHPTQDVFVKLRPRVTL</sequence>
<dbReference type="Proteomes" id="UP000054018">
    <property type="component" value="Unassembled WGS sequence"/>
</dbReference>
<dbReference type="GO" id="GO:0016705">
    <property type="term" value="F:oxidoreductase activity, acting on paired donors, with incorporation or reduction of molecular oxygen"/>
    <property type="evidence" value="ECO:0007669"/>
    <property type="project" value="InterPro"/>
</dbReference>
<dbReference type="EMBL" id="KN833818">
    <property type="protein sequence ID" value="KIK17843.1"/>
    <property type="molecule type" value="Genomic_DNA"/>
</dbReference>
<dbReference type="AlphaFoldDB" id="A0A0C9ZD23"/>
<dbReference type="GO" id="GO:0005506">
    <property type="term" value="F:iron ion binding"/>
    <property type="evidence" value="ECO:0007669"/>
    <property type="project" value="InterPro"/>
</dbReference>
<evidence type="ECO:0008006" key="11">
    <source>
        <dbReference type="Google" id="ProtNLM"/>
    </source>
</evidence>
<dbReference type="STRING" id="765257.A0A0C9ZD23"/>
<gene>
    <name evidence="9" type="ORF">PISMIDRAFT_684899</name>
</gene>
<feature type="transmembrane region" description="Helical" evidence="8">
    <location>
        <begin position="6"/>
        <end position="28"/>
    </location>
</feature>
<evidence type="ECO:0000313" key="9">
    <source>
        <dbReference type="EMBL" id="KIK17843.1"/>
    </source>
</evidence>
<evidence type="ECO:0000256" key="5">
    <source>
        <dbReference type="ARBA" id="ARBA00023004"/>
    </source>
</evidence>
<dbReference type="SUPFAM" id="SSF48264">
    <property type="entry name" value="Cytochrome P450"/>
    <property type="match status" value="1"/>
</dbReference>
<keyword evidence="10" id="KW-1185">Reference proteome</keyword>
<proteinExistence type="inferred from homology"/>
<dbReference type="GO" id="GO:0008395">
    <property type="term" value="F:steroid hydroxylase activity"/>
    <property type="evidence" value="ECO:0007669"/>
    <property type="project" value="TreeGrafter"/>
</dbReference>
<keyword evidence="4 6" id="KW-0479">Metal-binding</keyword>
<dbReference type="PANTHER" id="PTHR24304">
    <property type="entry name" value="CYTOCHROME P450 FAMILY 7"/>
    <property type="match status" value="1"/>
</dbReference>
<evidence type="ECO:0000256" key="4">
    <source>
        <dbReference type="ARBA" id="ARBA00022723"/>
    </source>
</evidence>
<comment type="similarity">
    <text evidence="2">Belongs to the cytochrome P450 family.</text>
</comment>
<feature type="binding site" description="axial binding residue" evidence="6">
    <location>
        <position position="428"/>
    </location>
    <ligand>
        <name>heme</name>
        <dbReference type="ChEBI" id="CHEBI:30413"/>
    </ligand>
    <ligandPart>
        <name>Fe</name>
        <dbReference type="ChEBI" id="CHEBI:18248"/>
    </ligandPart>
</feature>
<dbReference type="HOGENOM" id="CLU_018012_5_2_1"/>
<dbReference type="PRINTS" id="PR00465">
    <property type="entry name" value="EP450IV"/>
</dbReference>
<dbReference type="InterPro" id="IPR050529">
    <property type="entry name" value="CYP450_sterol_14alpha_dmase"/>
</dbReference>